<protein>
    <submittedName>
        <fullName evidence="1">Uncharacterized protein</fullName>
    </submittedName>
</protein>
<name>A0AA40HLY1_CNENI</name>
<evidence type="ECO:0000313" key="2">
    <source>
        <dbReference type="Proteomes" id="UP001177744"/>
    </source>
</evidence>
<gene>
    <name evidence="1" type="ORF">QTO34_006056</name>
</gene>
<dbReference type="EMBL" id="JAULJE010000016">
    <property type="protein sequence ID" value="KAK1333670.1"/>
    <property type="molecule type" value="Genomic_DNA"/>
</dbReference>
<organism evidence="1 2">
    <name type="scientific">Cnephaeus nilssonii</name>
    <name type="common">Northern bat</name>
    <name type="synonym">Eptesicus nilssonii</name>
    <dbReference type="NCBI Taxonomy" id="3371016"/>
    <lineage>
        <taxon>Eukaryota</taxon>
        <taxon>Metazoa</taxon>
        <taxon>Chordata</taxon>
        <taxon>Craniata</taxon>
        <taxon>Vertebrata</taxon>
        <taxon>Euteleostomi</taxon>
        <taxon>Mammalia</taxon>
        <taxon>Eutheria</taxon>
        <taxon>Laurasiatheria</taxon>
        <taxon>Chiroptera</taxon>
        <taxon>Yangochiroptera</taxon>
        <taxon>Vespertilionidae</taxon>
        <taxon>Cnephaeus</taxon>
    </lineage>
</organism>
<dbReference type="Proteomes" id="UP001177744">
    <property type="component" value="Unassembled WGS sequence"/>
</dbReference>
<keyword evidence="2" id="KW-1185">Reference proteome</keyword>
<proteinExistence type="predicted"/>
<dbReference type="AlphaFoldDB" id="A0AA40HLY1"/>
<accession>A0AA40HLY1</accession>
<sequence>MLPTPTYISPVRVQHGMTSKNSRFKRKRQRLKSERPLLFRSTAMAQTLSSRRHWRRELSVLRAQSATPATLSPAPCASLWPNRGHSGVMHSHGADADLAKTLVTRAQRPAGPIVYPGHPESHPLRLLLAQSSFETQYQCPPVPYEYMSALTPQLWMVDKWW</sequence>
<comment type="caution">
    <text evidence="1">The sequence shown here is derived from an EMBL/GenBank/DDBJ whole genome shotgun (WGS) entry which is preliminary data.</text>
</comment>
<evidence type="ECO:0000313" key="1">
    <source>
        <dbReference type="EMBL" id="KAK1333670.1"/>
    </source>
</evidence>
<reference evidence="1" key="1">
    <citation type="submission" date="2023-06" db="EMBL/GenBank/DDBJ databases">
        <title>Reference genome for the Northern bat (Eptesicus nilssonii), a most northern bat species.</title>
        <authorList>
            <person name="Laine V.N."/>
            <person name="Pulliainen A.T."/>
            <person name="Lilley T.M."/>
        </authorList>
    </citation>
    <scope>NUCLEOTIDE SEQUENCE</scope>
    <source>
        <strain evidence="1">BLF_Eptnil</strain>
        <tissue evidence="1">Kidney</tissue>
    </source>
</reference>